<organism evidence="1 2">
    <name type="scientific">Diploscapter pachys</name>
    <dbReference type="NCBI Taxonomy" id="2018661"/>
    <lineage>
        <taxon>Eukaryota</taxon>
        <taxon>Metazoa</taxon>
        <taxon>Ecdysozoa</taxon>
        <taxon>Nematoda</taxon>
        <taxon>Chromadorea</taxon>
        <taxon>Rhabditida</taxon>
        <taxon>Rhabditina</taxon>
        <taxon>Rhabditomorpha</taxon>
        <taxon>Rhabditoidea</taxon>
        <taxon>Rhabditidae</taxon>
        <taxon>Diploscapter</taxon>
    </lineage>
</organism>
<dbReference type="STRING" id="2018661.A0A2A2KF30"/>
<dbReference type="AlphaFoldDB" id="A0A2A2KF30"/>
<comment type="caution">
    <text evidence="1">The sequence shown here is derived from an EMBL/GenBank/DDBJ whole genome shotgun (WGS) entry which is preliminary data.</text>
</comment>
<name>A0A2A2KF30_9BILA</name>
<gene>
    <name evidence="1" type="ORF">WR25_13086</name>
</gene>
<accession>A0A2A2KF30</accession>
<protein>
    <submittedName>
        <fullName evidence="1">Uncharacterized protein</fullName>
    </submittedName>
</protein>
<proteinExistence type="predicted"/>
<evidence type="ECO:0000313" key="1">
    <source>
        <dbReference type="EMBL" id="PAV72551.1"/>
    </source>
</evidence>
<dbReference type="EMBL" id="LIAE01008765">
    <property type="protein sequence ID" value="PAV72551.1"/>
    <property type="molecule type" value="Genomic_DNA"/>
</dbReference>
<keyword evidence="2" id="KW-1185">Reference proteome</keyword>
<dbReference type="Gene3D" id="3.30.200.20">
    <property type="entry name" value="Phosphorylase Kinase, domain 1"/>
    <property type="match status" value="1"/>
</dbReference>
<dbReference type="Proteomes" id="UP000218231">
    <property type="component" value="Unassembled WGS sequence"/>
</dbReference>
<sequence length="72" mass="8231">MEPSARDEGALCRLRQLDHVYLEGPSKHDHAMSFETLIDTLICLFDECQNSTLRKERCISEFVESASLPFSL</sequence>
<dbReference type="OrthoDB" id="2156623at2759"/>
<reference evidence="1 2" key="1">
    <citation type="journal article" date="2017" name="Curr. Biol.">
        <title>Genome architecture and evolution of a unichromosomal asexual nematode.</title>
        <authorList>
            <person name="Fradin H."/>
            <person name="Zegar C."/>
            <person name="Gutwein M."/>
            <person name="Lucas J."/>
            <person name="Kovtun M."/>
            <person name="Corcoran D."/>
            <person name="Baugh L.R."/>
            <person name="Kiontke K."/>
            <person name="Gunsalus K."/>
            <person name="Fitch D.H."/>
            <person name="Piano F."/>
        </authorList>
    </citation>
    <scope>NUCLEOTIDE SEQUENCE [LARGE SCALE GENOMIC DNA]</scope>
    <source>
        <strain evidence="1">PF1309</strain>
    </source>
</reference>
<evidence type="ECO:0000313" key="2">
    <source>
        <dbReference type="Proteomes" id="UP000218231"/>
    </source>
</evidence>